<accession>A0A2J6X5B3</accession>
<feature type="transmembrane region" description="Helical" evidence="1">
    <location>
        <begin position="15"/>
        <end position="33"/>
    </location>
</feature>
<evidence type="ECO:0000259" key="2">
    <source>
        <dbReference type="Pfam" id="PF11127"/>
    </source>
</evidence>
<evidence type="ECO:0000256" key="1">
    <source>
        <dbReference type="SAM" id="Phobius"/>
    </source>
</evidence>
<reference evidence="3 4" key="1">
    <citation type="submission" date="2018-01" db="EMBL/GenBank/DDBJ databases">
        <title>Metagenomic assembled genomes from two thermal pools in the Uzon Caldera, Kamchatka, Russia.</title>
        <authorList>
            <person name="Wilkins L."/>
            <person name="Ettinger C."/>
        </authorList>
    </citation>
    <scope>NUCLEOTIDE SEQUENCE [LARGE SCALE GENOMIC DNA]</scope>
    <source>
        <strain evidence="3">ARK-10</strain>
    </source>
</reference>
<dbReference type="InterPro" id="IPR021309">
    <property type="entry name" value="YgaP-like_TM"/>
</dbReference>
<gene>
    <name evidence="3" type="ORF">C0175_04855</name>
</gene>
<keyword evidence="1" id="KW-1133">Transmembrane helix</keyword>
<evidence type="ECO:0000313" key="3">
    <source>
        <dbReference type="EMBL" id="PMP81766.1"/>
    </source>
</evidence>
<keyword evidence="1" id="KW-0472">Membrane</keyword>
<evidence type="ECO:0000313" key="4">
    <source>
        <dbReference type="Proteomes" id="UP000236910"/>
    </source>
</evidence>
<dbReference type="RefSeq" id="WP_416085300.1">
    <property type="nucleotide sequence ID" value="NZ_JBNARP010000009.1"/>
</dbReference>
<name>A0A2J6X5B3_9BACT</name>
<proteinExistence type="predicted"/>
<dbReference type="AlphaFoldDB" id="A0A2J6X5B3"/>
<feature type="transmembrane region" description="Helical" evidence="1">
    <location>
        <begin position="39"/>
        <end position="63"/>
    </location>
</feature>
<keyword evidence="1" id="KW-0812">Transmembrane</keyword>
<dbReference type="Gene3D" id="6.10.140.1340">
    <property type="match status" value="1"/>
</dbReference>
<sequence length="69" mass="7464">MKGCPIPNEGNVDRIIRIIVGLVLILISIFASLNPTLRVIFIIIGVIALVTGLTGFCLVYQLLGISTRK</sequence>
<comment type="caution">
    <text evidence="3">The sequence shown here is derived from an EMBL/GenBank/DDBJ whole genome shotgun (WGS) entry which is preliminary data.</text>
</comment>
<organism evidence="3 4">
    <name type="scientific">Caldisericum exile</name>
    <dbReference type="NCBI Taxonomy" id="693075"/>
    <lineage>
        <taxon>Bacteria</taxon>
        <taxon>Pseudomonadati</taxon>
        <taxon>Caldisericota/Cryosericota group</taxon>
        <taxon>Caldisericota</taxon>
        <taxon>Caldisericia</taxon>
        <taxon>Caldisericales</taxon>
        <taxon>Caldisericaceae</taxon>
        <taxon>Caldisericum</taxon>
    </lineage>
</organism>
<protein>
    <submittedName>
        <fullName evidence="3">DUF2892 domain-containing protein</fullName>
    </submittedName>
</protein>
<dbReference type="Proteomes" id="UP000236910">
    <property type="component" value="Unassembled WGS sequence"/>
</dbReference>
<dbReference type="EMBL" id="PNIX01000284">
    <property type="protein sequence ID" value="PMP81766.1"/>
    <property type="molecule type" value="Genomic_DNA"/>
</dbReference>
<dbReference type="Pfam" id="PF11127">
    <property type="entry name" value="YgaP-like_TM"/>
    <property type="match status" value="1"/>
</dbReference>
<feature type="domain" description="Inner membrane protein YgaP-like transmembrane" evidence="2">
    <location>
        <begin position="7"/>
        <end position="68"/>
    </location>
</feature>